<organism evidence="1 2">
    <name type="scientific">Sphingomonas gilva</name>
    <dbReference type="NCBI Taxonomy" id="2305907"/>
    <lineage>
        <taxon>Bacteria</taxon>
        <taxon>Pseudomonadati</taxon>
        <taxon>Pseudomonadota</taxon>
        <taxon>Alphaproteobacteria</taxon>
        <taxon>Sphingomonadales</taxon>
        <taxon>Sphingomonadaceae</taxon>
        <taxon>Sphingomonas</taxon>
    </lineage>
</organism>
<proteinExistence type="predicted"/>
<name>A0A396RU08_9SPHN</name>
<dbReference type="EMBL" id="QWLV01000005">
    <property type="protein sequence ID" value="RHW17161.1"/>
    <property type="molecule type" value="Genomic_DNA"/>
</dbReference>
<comment type="caution">
    <text evidence="1">The sequence shown here is derived from an EMBL/GenBank/DDBJ whole genome shotgun (WGS) entry which is preliminary data.</text>
</comment>
<evidence type="ECO:0000313" key="1">
    <source>
        <dbReference type="EMBL" id="RHW17161.1"/>
    </source>
</evidence>
<dbReference type="RefSeq" id="WP_118864327.1">
    <property type="nucleotide sequence ID" value="NZ_QWLV01000005.1"/>
</dbReference>
<sequence>MTSNACYLRWLSAPVGDTGTNAQLPDATVREREDHSGTRLRGNHPAVTARKAVFLGITENARRPRSAKLLDEITSVDLVQVERSHFIALQLGHGNVERRRLGCAALVGVAAGGYKTDGGKSAKSP</sequence>
<evidence type="ECO:0000313" key="2">
    <source>
        <dbReference type="Proteomes" id="UP000266693"/>
    </source>
</evidence>
<reference evidence="1 2" key="1">
    <citation type="submission" date="2018-08" db="EMBL/GenBank/DDBJ databases">
        <title>The multiple taxonomic identification of Sphingomonas gilva.</title>
        <authorList>
            <person name="Zhu D."/>
            <person name="Zheng S."/>
        </authorList>
    </citation>
    <scope>NUCLEOTIDE SEQUENCE [LARGE SCALE GENOMIC DNA]</scope>
    <source>
        <strain evidence="1 2">ZDH117</strain>
    </source>
</reference>
<protein>
    <submittedName>
        <fullName evidence="1">Uncharacterized protein</fullName>
    </submittedName>
</protein>
<dbReference type="Proteomes" id="UP000266693">
    <property type="component" value="Unassembled WGS sequence"/>
</dbReference>
<dbReference type="AlphaFoldDB" id="A0A396RU08"/>
<keyword evidence="2" id="KW-1185">Reference proteome</keyword>
<gene>
    <name evidence="1" type="ORF">D1610_11470</name>
</gene>
<accession>A0A396RU08</accession>